<dbReference type="OrthoDB" id="6769802at2759"/>
<comment type="caution">
    <text evidence="1">The sequence shown here is derived from an EMBL/GenBank/DDBJ whole genome shotgun (WGS) entry which is preliminary data.</text>
</comment>
<protein>
    <submittedName>
        <fullName evidence="1">Uncharacterized protein</fullName>
    </submittedName>
</protein>
<dbReference type="Proteomes" id="UP000215902">
    <property type="component" value="Unassembled WGS sequence"/>
</dbReference>
<evidence type="ECO:0000313" key="1">
    <source>
        <dbReference type="EMBL" id="PAA89846.1"/>
    </source>
</evidence>
<evidence type="ECO:0000313" key="2">
    <source>
        <dbReference type="Proteomes" id="UP000215902"/>
    </source>
</evidence>
<reference evidence="1 2" key="1">
    <citation type="submission" date="2017-06" db="EMBL/GenBank/DDBJ databases">
        <title>A platform for efficient transgenesis in Macrostomum lignano, a flatworm model organism for stem cell research.</title>
        <authorList>
            <person name="Berezikov E."/>
        </authorList>
    </citation>
    <scope>NUCLEOTIDE SEQUENCE [LARGE SCALE GENOMIC DNA]</scope>
    <source>
        <strain evidence="1">DV1</strain>
        <tissue evidence="1">Whole organism</tissue>
    </source>
</reference>
<accession>A0A267GV11</accession>
<keyword evidence="2" id="KW-1185">Reference proteome</keyword>
<proteinExistence type="predicted"/>
<gene>
    <name evidence="1" type="ORF">BOX15_Mlig027848g1</name>
</gene>
<organism evidence="1 2">
    <name type="scientific">Macrostomum lignano</name>
    <dbReference type="NCBI Taxonomy" id="282301"/>
    <lineage>
        <taxon>Eukaryota</taxon>
        <taxon>Metazoa</taxon>
        <taxon>Spiralia</taxon>
        <taxon>Lophotrochozoa</taxon>
        <taxon>Platyhelminthes</taxon>
        <taxon>Rhabditophora</taxon>
        <taxon>Macrostomorpha</taxon>
        <taxon>Macrostomida</taxon>
        <taxon>Macrostomidae</taxon>
        <taxon>Macrostomum</taxon>
    </lineage>
</organism>
<name>A0A267GV11_9PLAT</name>
<dbReference type="EMBL" id="NIVC01000136">
    <property type="protein sequence ID" value="PAA89846.1"/>
    <property type="molecule type" value="Genomic_DNA"/>
</dbReference>
<sequence>MPKKRNHEENLQALCAMCLRRAHCPLTEHQIELIQSTVYEGFKVERQYLPSGICDGCRRKLSSLSCPDSRPIPVLLAYDQIVTDLQSLPPSTRGNPDCNCELCSLASSHRSSSAVPDTKYLATGPPAGRGHPAVAEATAIQKLCSHCMSRIGPGLEHRCNKTTKLKNLRDKISPLTKHQLASSVIKECNEAAAGGIVLSQTAGKPLRVKVASSSAAEPITSVSRKGYISHETISALKVGLSLSSKQTLKLASILRLGAGQHVIEPNLREELQKRGRCLTSFFTLVQLPFIRSSGQTQEVSGPRPAVICSDLQGLLNHICTERGIENSFVKIGIDGGGGSLKVVLTVNGESEPAASPVKKLACSRQFLNSGVKKLMIIAIAPDVSETYLNVKLLLDSLNLQAISFTVACDLKLANIVIGLQNHAAMYPCTWCEAKAPFTADGLTRTFGSVTKNAAAFSEAGNELRSAKLFKSCVNKPLLSGGEDEPILNKLPPPELHLLIGVVNKIVDSLEADGGHVLSWAASHNIGRADYRGGSFEGNQCHAILQLADELTSILPEQLKQFGEALRCFCEVVHACFGEKLQPEYEQLIQQFRESYCKLPIRVTPKFTVCSSMWSSFADCMAKAWAHFLSRLVKVLTMISVKYGKTLSAGVVTQRWDNSFYRLRYNLIAVICNCL</sequence>
<dbReference type="AlphaFoldDB" id="A0A267GV11"/>